<evidence type="ECO:0000256" key="3">
    <source>
        <dbReference type="SAM" id="Coils"/>
    </source>
</evidence>
<dbReference type="InterPro" id="IPR038499">
    <property type="entry name" value="BRO1_sf"/>
</dbReference>
<proteinExistence type="inferred from homology"/>
<sequence>MNVPIVAGDILPDDEGFRPRFVRGSDPRVATCRGKLQNKRSKLNQEINKELRLRAGAENLFKATTNRKLKETVALELSFVNSNLQLLKEQLAELNSSVELYQNVDGQEPIMPMIPLGLKETKDIDFRDPFKDFILEHYSEDGENYEEAIADLMETRQATRTPTRDPAGIALLLRYYNQLYFIERRFFPPDRSLGIYFEWFDSLTGVPSCQRTVAFEKASVLFNAGALYTQLGAKQDRRSTKGLDQAVDAFLRAAGTFRYIHENFTNAPSMDLGPDMLDMLVQLMLAQARECLFEKLELQSREARSIDICFDLAQEAAQVAAVYNDVHALISREPVRDYVPESWISLVLVKREHHFALAHKHCAAGLLDKPLAEFRTETKLTLEHIQQSDGKTQMDNTIPKDDNERKSLGRAHLREALVLHEESQRLQRMCRELKGKQSLGKVLKKAHDWTLKDYNAAGDEDEFRELLDPPHIIASTKFQLSLTHPDFGQHGVDDLFRSLGPVAIFSAKRHWTAPRLIQLQRGPGGEGFGFSVRGDAPVIIAAVDHNSLADLGGMKEGDFIVSIEDKDVKWASHEQVVRLIKQCGDSISLKLVTPMDRNYLKKPVKTSHHDKGSVSASSSSGVSSGQPSPAGSMTTAHVSRNRIPWNPFKKSSQRDSRDLTFDNVILR</sequence>
<dbReference type="InterPro" id="IPR004328">
    <property type="entry name" value="BRO1_dom"/>
</dbReference>
<evidence type="ECO:0000259" key="6">
    <source>
        <dbReference type="PROSITE" id="PS51180"/>
    </source>
</evidence>
<dbReference type="Gene3D" id="2.30.42.10">
    <property type="match status" value="1"/>
</dbReference>
<dbReference type="Pfam" id="PF02185">
    <property type="entry name" value="HR1"/>
    <property type="match status" value="1"/>
</dbReference>
<dbReference type="Pfam" id="PF03097">
    <property type="entry name" value="BRO1"/>
    <property type="match status" value="1"/>
</dbReference>
<evidence type="ECO:0000256" key="1">
    <source>
        <dbReference type="ARBA" id="ARBA00010369"/>
    </source>
</evidence>
<feature type="compositionally biased region" description="Low complexity" evidence="4">
    <location>
        <begin position="613"/>
        <end position="632"/>
    </location>
</feature>
<evidence type="ECO:0000313" key="9">
    <source>
        <dbReference type="Proteomes" id="UP001168990"/>
    </source>
</evidence>
<evidence type="ECO:0000259" key="7">
    <source>
        <dbReference type="PROSITE" id="PS51860"/>
    </source>
</evidence>
<dbReference type="AlphaFoldDB" id="A0AA39FYN9"/>
<evidence type="ECO:0000313" key="8">
    <source>
        <dbReference type="EMBL" id="KAK0177946.1"/>
    </source>
</evidence>
<organism evidence="8 9">
    <name type="scientific">Microctonus aethiopoides</name>
    <dbReference type="NCBI Taxonomy" id="144406"/>
    <lineage>
        <taxon>Eukaryota</taxon>
        <taxon>Metazoa</taxon>
        <taxon>Ecdysozoa</taxon>
        <taxon>Arthropoda</taxon>
        <taxon>Hexapoda</taxon>
        <taxon>Insecta</taxon>
        <taxon>Pterygota</taxon>
        <taxon>Neoptera</taxon>
        <taxon>Endopterygota</taxon>
        <taxon>Hymenoptera</taxon>
        <taxon>Apocrita</taxon>
        <taxon>Ichneumonoidea</taxon>
        <taxon>Braconidae</taxon>
        <taxon>Euphorinae</taxon>
        <taxon>Microctonus</taxon>
    </lineage>
</organism>
<dbReference type="SMART" id="SM00228">
    <property type="entry name" value="PDZ"/>
    <property type="match status" value="1"/>
</dbReference>
<dbReference type="InterPro" id="IPR047138">
    <property type="entry name" value="RHPN1_2"/>
</dbReference>
<reference evidence="8" key="1">
    <citation type="journal article" date="2023" name="bioRxiv">
        <title>Scaffold-level genome assemblies of two parasitoid biocontrol wasps reveal the parthenogenesis mechanism and an associated novel virus.</title>
        <authorList>
            <person name="Inwood S."/>
            <person name="Skelly J."/>
            <person name="Guhlin J."/>
            <person name="Harrop T."/>
            <person name="Goldson S."/>
            <person name="Dearden P."/>
        </authorList>
    </citation>
    <scope>NUCLEOTIDE SEQUENCE</scope>
    <source>
        <strain evidence="8">Irish</strain>
        <tissue evidence="8">Whole body</tissue>
    </source>
</reference>
<dbReference type="InterPro" id="IPR036034">
    <property type="entry name" value="PDZ_sf"/>
</dbReference>
<dbReference type="PROSITE" id="PS50106">
    <property type="entry name" value="PDZ"/>
    <property type="match status" value="1"/>
</dbReference>
<feature type="domain" description="PDZ" evidence="5">
    <location>
        <begin position="516"/>
        <end position="595"/>
    </location>
</feature>
<name>A0AA39FYN9_9HYME</name>
<dbReference type="SUPFAM" id="SSF46585">
    <property type="entry name" value="HR1 repeat"/>
    <property type="match status" value="1"/>
</dbReference>
<dbReference type="InterPro" id="IPR011072">
    <property type="entry name" value="HR1_rho-bd"/>
</dbReference>
<evidence type="ECO:0000256" key="4">
    <source>
        <dbReference type="SAM" id="MobiDB-lite"/>
    </source>
</evidence>
<comment type="similarity">
    <text evidence="1">Belongs to the RHPN family.</text>
</comment>
<dbReference type="CDD" id="cd11633">
    <property type="entry name" value="HR1_Rhophilin-1"/>
    <property type="match status" value="1"/>
</dbReference>
<dbReference type="PANTHER" id="PTHR23031">
    <property type="entry name" value="RHOPHILIN"/>
    <property type="match status" value="1"/>
</dbReference>
<dbReference type="Pfam" id="PF00595">
    <property type="entry name" value="PDZ"/>
    <property type="match status" value="1"/>
</dbReference>
<protein>
    <recommendedName>
        <fullName evidence="10">Rhophilin-2</fullName>
    </recommendedName>
</protein>
<dbReference type="PROSITE" id="PS51180">
    <property type="entry name" value="BRO1"/>
    <property type="match status" value="1"/>
</dbReference>
<keyword evidence="2 3" id="KW-0175">Coiled coil</keyword>
<dbReference type="SMART" id="SM00742">
    <property type="entry name" value="Hr1"/>
    <property type="match status" value="1"/>
</dbReference>
<evidence type="ECO:0008006" key="10">
    <source>
        <dbReference type="Google" id="ProtNLM"/>
    </source>
</evidence>
<dbReference type="PROSITE" id="PS51860">
    <property type="entry name" value="REM_1"/>
    <property type="match status" value="1"/>
</dbReference>
<dbReference type="InterPro" id="IPR036274">
    <property type="entry name" value="HR1_rpt_sf"/>
</dbReference>
<dbReference type="Gene3D" id="1.25.40.280">
    <property type="entry name" value="alix/aip1 like domains"/>
    <property type="match status" value="1"/>
</dbReference>
<accession>A0AA39FYN9</accession>
<dbReference type="GO" id="GO:0007165">
    <property type="term" value="P:signal transduction"/>
    <property type="evidence" value="ECO:0007669"/>
    <property type="project" value="InterPro"/>
</dbReference>
<dbReference type="CDD" id="cd09244">
    <property type="entry name" value="BRO1_Rhophilin"/>
    <property type="match status" value="1"/>
</dbReference>
<dbReference type="SUPFAM" id="SSF50156">
    <property type="entry name" value="PDZ domain-like"/>
    <property type="match status" value="1"/>
</dbReference>
<evidence type="ECO:0000259" key="5">
    <source>
        <dbReference type="PROSITE" id="PS50106"/>
    </source>
</evidence>
<dbReference type="SMART" id="SM01041">
    <property type="entry name" value="BRO1"/>
    <property type="match status" value="1"/>
</dbReference>
<comment type="caution">
    <text evidence="8">The sequence shown here is derived from an EMBL/GenBank/DDBJ whole genome shotgun (WGS) entry which is preliminary data.</text>
</comment>
<gene>
    <name evidence="8" type="ORF">PV328_001939</name>
</gene>
<feature type="domain" description="BRO1" evidence="6">
    <location>
        <begin position="112"/>
        <end position="502"/>
    </location>
</feature>
<dbReference type="CDD" id="cd06712">
    <property type="entry name" value="PDZ_rhophilin-like"/>
    <property type="match status" value="1"/>
</dbReference>
<dbReference type="Proteomes" id="UP001168990">
    <property type="component" value="Unassembled WGS sequence"/>
</dbReference>
<feature type="region of interest" description="Disordered" evidence="4">
    <location>
        <begin position="602"/>
        <end position="654"/>
    </location>
</feature>
<dbReference type="Gene3D" id="1.10.287.160">
    <property type="entry name" value="HR1 repeat"/>
    <property type="match status" value="1"/>
</dbReference>
<reference evidence="8" key="2">
    <citation type="submission" date="2023-03" db="EMBL/GenBank/DDBJ databases">
        <authorList>
            <person name="Inwood S.N."/>
            <person name="Skelly J.G."/>
            <person name="Guhlin J."/>
            <person name="Harrop T.W.R."/>
            <person name="Goldson S.G."/>
            <person name="Dearden P.K."/>
        </authorList>
    </citation>
    <scope>NUCLEOTIDE SEQUENCE</scope>
    <source>
        <strain evidence="8">Irish</strain>
        <tissue evidence="8">Whole body</tissue>
    </source>
</reference>
<dbReference type="PANTHER" id="PTHR23031:SF15">
    <property type="entry name" value="LD12055P"/>
    <property type="match status" value="1"/>
</dbReference>
<dbReference type="InterPro" id="IPR001478">
    <property type="entry name" value="PDZ"/>
</dbReference>
<feature type="coiled-coil region" evidence="3">
    <location>
        <begin position="77"/>
        <end position="104"/>
    </location>
</feature>
<dbReference type="GO" id="GO:0051497">
    <property type="term" value="P:negative regulation of stress fiber assembly"/>
    <property type="evidence" value="ECO:0007669"/>
    <property type="project" value="TreeGrafter"/>
</dbReference>
<keyword evidence="9" id="KW-1185">Reference proteome</keyword>
<evidence type="ECO:0000256" key="2">
    <source>
        <dbReference type="PROSITE-ProRule" id="PRU01207"/>
    </source>
</evidence>
<dbReference type="EMBL" id="JAQQBS010000001">
    <property type="protein sequence ID" value="KAK0177946.1"/>
    <property type="molecule type" value="Genomic_DNA"/>
</dbReference>
<feature type="domain" description="REM-1" evidence="7">
    <location>
        <begin position="26"/>
        <end position="100"/>
    </location>
</feature>